<reference evidence="1 2" key="2">
    <citation type="journal article" date="2017" name="Front. Plant Sci.">
        <title>Gene Classification and Mining of Molecular Markers Useful in Red Clover (Trifolium pratense) Breeding.</title>
        <authorList>
            <person name="Istvanek J."/>
            <person name="Dluhosova J."/>
            <person name="Dluhos P."/>
            <person name="Patkova L."/>
            <person name="Nedelnik J."/>
            <person name="Repkova J."/>
        </authorList>
    </citation>
    <scope>NUCLEOTIDE SEQUENCE [LARGE SCALE GENOMIC DNA]</scope>
    <source>
        <strain evidence="2">cv. Tatra</strain>
        <tissue evidence="1">Young leaves</tissue>
    </source>
</reference>
<reference evidence="1 2" key="1">
    <citation type="journal article" date="2014" name="Am. J. Bot.">
        <title>Genome assembly and annotation for red clover (Trifolium pratense; Fabaceae).</title>
        <authorList>
            <person name="Istvanek J."/>
            <person name="Jaros M."/>
            <person name="Krenek A."/>
            <person name="Repkova J."/>
        </authorList>
    </citation>
    <scope>NUCLEOTIDE SEQUENCE [LARGE SCALE GENOMIC DNA]</scope>
    <source>
        <strain evidence="2">cv. Tatra</strain>
        <tissue evidence="1">Young leaves</tissue>
    </source>
</reference>
<gene>
    <name evidence="1" type="ORF">L195_g004389</name>
</gene>
<evidence type="ECO:0000313" key="2">
    <source>
        <dbReference type="Proteomes" id="UP000236291"/>
    </source>
</evidence>
<name>A0A2K3NXV9_TRIPR</name>
<dbReference type="Proteomes" id="UP000236291">
    <property type="component" value="Unassembled WGS sequence"/>
</dbReference>
<evidence type="ECO:0000313" key="1">
    <source>
        <dbReference type="EMBL" id="PNY07882.1"/>
    </source>
</evidence>
<comment type="caution">
    <text evidence="1">The sequence shown here is derived from an EMBL/GenBank/DDBJ whole genome shotgun (WGS) entry which is preliminary data.</text>
</comment>
<sequence>MFIANLRRARARAHAHANTEASRCNGEKCRILPSDSSQHDYTSDQKTCKDVDDCFQ</sequence>
<accession>A0A2K3NXV9</accession>
<proteinExistence type="predicted"/>
<organism evidence="1 2">
    <name type="scientific">Trifolium pratense</name>
    <name type="common">Red clover</name>
    <dbReference type="NCBI Taxonomy" id="57577"/>
    <lineage>
        <taxon>Eukaryota</taxon>
        <taxon>Viridiplantae</taxon>
        <taxon>Streptophyta</taxon>
        <taxon>Embryophyta</taxon>
        <taxon>Tracheophyta</taxon>
        <taxon>Spermatophyta</taxon>
        <taxon>Magnoliopsida</taxon>
        <taxon>eudicotyledons</taxon>
        <taxon>Gunneridae</taxon>
        <taxon>Pentapetalae</taxon>
        <taxon>rosids</taxon>
        <taxon>fabids</taxon>
        <taxon>Fabales</taxon>
        <taxon>Fabaceae</taxon>
        <taxon>Papilionoideae</taxon>
        <taxon>50 kb inversion clade</taxon>
        <taxon>NPAAA clade</taxon>
        <taxon>Hologalegina</taxon>
        <taxon>IRL clade</taxon>
        <taxon>Trifolieae</taxon>
        <taxon>Trifolium</taxon>
    </lineage>
</organism>
<dbReference type="AlphaFoldDB" id="A0A2K3NXV9"/>
<protein>
    <submittedName>
        <fullName evidence="1">Uncharacterized protein</fullName>
    </submittedName>
</protein>
<dbReference type="EMBL" id="ASHM01002165">
    <property type="protein sequence ID" value="PNY07882.1"/>
    <property type="molecule type" value="Genomic_DNA"/>
</dbReference>